<sequence>DEWLKVSREFEYRWNFPRAIGAVSGKRVKIQAPKNEHYPGNDLPSIVLLAVCDADYNFMYADAAGWPDRVTGGEIFQSCSMFPMLERKALNIPDAQIMGVPYAKPVPYTFLADEAFAADYTICPFAKDETSSAIQSKFNLRFAAAHSVIENALGILFSRFRVLLGPIQLELDVVKSIVLATVYLHNFLRKGHSANIYMPPESIDRTVDGNVIRGDWRTDPSVTAAVIGLNVGRHTTISNSEEDTNHVRTLLANVLSNL</sequence>
<dbReference type="GO" id="GO:0046872">
    <property type="term" value="F:metal ion binding"/>
    <property type="evidence" value="ECO:0007669"/>
    <property type="project" value="UniProtKB-KW"/>
</dbReference>
<keyword evidence="5" id="KW-1185">Reference proteome</keyword>
<reference evidence="4" key="2">
    <citation type="submission" date="2020-05" db="UniProtKB">
        <authorList>
            <consortium name="EnsemblMetazoa"/>
        </authorList>
    </citation>
    <scope>IDENTIFICATION</scope>
    <source>
        <strain evidence="4">maculatus3</strain>
    </source>
</reference>
<keyword evidence="2" id="KW-0479">Metal-binding</keyword>
<evidence type="ECO:0000256" key="1">
    <source>
        <dbReference type="ARBA" id="ARBA00001968"/>
    </source>
</evidence>
<protein>
    <submittedName>
        <fullName evidence="4">DDE Tnp4 domain-containing protein</fullName>
    </submittedName>
</protein>
<dbReference type="Proteomes" id="UP000075901">
    <property type="component" value="Unassembled WGS sequence"/>
</dbReference>
<dbReference type="VEuPathDB" id="VectorBase:AMAM014896"/>
<organism evidence="4 5">
    <name type="scientific">Anopheles maculatus</name>
    <dbReference type="NCBI Taxonomy" id="74869"/>
    <lineage>
        <taxon>Eukaryota</taxon>
        <taxon>Metazoa</taxon>
        <taxon>Ecdysozoa</taxon>
        <taxon>Arthropoda</taxon>
        <taxon>Hexapoda</taxon>
        <taxon>Insecta</taxon>
        <taxon>Pterygota</taxon>
        <taxon>Neoptera</taxon>
        <taxon>Endopterygota</taxon>
        <taxon>Diptera</taxon>
        <taxon>Nematocera</taxon>
        <taxon>Culicoidea</taxon>
        <taxon>Culicidae</taxon>
        <taxon>Anophelinae</taxon>
        <taxon>Anopheles</taxon>
        <taxon>Anopheles maculatus group</taxon>
    </lineage>
</organism>
<evidence type="ECO:0000313" key="5">
    <source>
        <dbReference type="Proteomes" id="UP000075901"/>
    </source>
</evidence>
<dbReference type="Pfam" id="PF13359">
    <property type="entry name" value="DDE_Tnp_4"/>
    <property type="match status" value="1"/>
</dbReference>
<evidence type="ECO:0000256" key="2">
    <source>
        <dbReference type="ARBA" id="ARBA00022723"/>
    </source>
</evidence>
<name>A0A182SWK8_9DIPT</name>
<reference evidence="5" key="1">
    <citation type="submission" date="2013-09" db="EMBL/GenBank/DDBJ databases">
        <title>The Genome Sequence of Anopheles maculatus species B.</title>
        <authorList>
            <consortium name="The Broad Institute Genomics Platform"/>
            <person name="Neafsey D.E."/>
            <person name="Besansky N."/>
            <person name="Howell P."/>
            <person name="Walton C."/>
            <person name="Young S.K."/>
            <person name="Zeng Q."/>
            <person name="Gargeya S."/>
            <person name="Fitzgerald M."/>
            <person name="Haas B."/>
            <person name="Abouelleil A."/>
            <person name="Allen A.W."/>
            <person name="Alvarado L."/>
            <person name="Arachchi H.M."/>
            <person name="Berlin A.M."/>
            <person name="Chapman S.B."/>
            <person name="Gainer-Dewar J."/>
            <person name="Goldberg J."/>
            <person name="Griggs A."/>
            <person name="Gujja S."/>
            <person name="Hansen M."/>
            <person name="Howarth C."/>
            <person name="Imamovic A."/>
            <person name="Ireland A."/>
            <person name="Larimer J."/>
            <person name="McCowan C."/>
            <person name="Murphy C."/>
            <person name="Pearson M."/>
            <person name="Poon T.W."/>
            <person name="Priest M."/>
            <person name="Roberts A."/>
            <person name="Saif S."/>
            <person name="Shea T."/>
            <person name="Sisk P."/>
            <person name="Sykes S."/>
            <person name="Wortman J."/>
            <person name="Nusbaum C."/>
            <person name="Birren B."/>
        </authorList>
    </citation>
    <scope>NUCLEOTIDE SEQUENCE [LARGE SCALE GENOMIC DNA]</scope>
    <source>
        <strain evidence="5">maculatus3</strain>
    </source>
</reference>
<accession>A0A182SWK8</accession>
<evidence type="ECO:0000313" key="4">
    <source>
        <dbReference type="EnsemblMetazoa" id="AMAM014896-PA"/>
    </source>
</evidence>
<evidence type="ECO:0000259" key="3">
    <source>
        <dbReference type="Pfam" id="PF13359"/>
    </source>
</evidence>
<feature type="domain" description="DDE Tnp4" evidence="3">
    <location>
        <begin position="26"/>
        <end position="186"/>
    </location>
</feature>
<dbReference type="AlphaFoldDB" id="A0A182SWK8"/>
<proteinExistence type="predicted"/>
<comment type="cofactor">
    <cofactor evidence="1">
        <name>a divalent metal cation</name>
        <dbReference type="ChEBI" id="CHEBI:60240"/>
    </cofactor>
</comment>
<dbReference type="EnsemblMetazoa" id="AMAM014896-RA">
    <property type="protein sequence ID" value="AMAM014896-PA"/>
    <property type="gene ID" value="AMAM014896"/>
</dbReference>
<dbReference type="InterPro" id="IPR027806">
    <property type="entry name" value="HARBI1_dom"/>
</dbReference>